<feature type="compositionally biased region" description="Gly residues" evidence="8">
    <location>
        <begin position="261"/>
        <end position="274"/>
    </location>
</feature>
<comment type="similarity">
    <text evidence="2">Belongs to the small GTPase superfamily. Rab family.</text>
</comment>
<feature type="region of interest" description="Disordered" evidence="8">
    <location>
        <begin position="260"/>
        <end position="301"/>
    </location>
</feature>
<dbReference type="InterPro" id="IPR027417">
    <property type="entry name" value="P-loop_NTPase"/>
</dbReference>
<dbReference type="SUPFAM" id="SSF52540">
    <property type="entry name" value="P-loop containing nucleoside triphosphate hydrolases"/>
    <property type="match status" value="1"/>
</dbReference>
<dbReference type="EC" id="3.6.5.2" evidence="3"/>
<dbReference type="AlphaFoldDB" id="A0A8B9SC30"/>
<comment type="subcellular location">
    <subcellularLocation>
        <location evidence="1">Membrane</location>
        <topology evidence="1">Lipid-anchor</topology>
    </subcellularLocation>
</comment>
<dbReference type="InterPro" id="IPR050305">
    <property type="entry name" value="Small_GTPase_Rab"/>
</dbReference>
<dbReference type="Pfam" id="PF00071">
    <property type="entry name" value="Ras"/>
    <property type="match status" value="1"/>
</dbReference>
<evidence type="ECO:0000256" key="5">
    <source>
        <dbReference type="ARBA" id="ARBA00023134"/>
    </source>
</evidence>
<evidence type="ECO:0000256" key="4">
    <source>
        <dbReference type="ARBA" id="ARBA00022741"/>
    </source>
</evidence>
<evidence type="ECO:0000256" key="6">
    <source>
        <dbReference type="ARBA" id="ARBA00023289"/>
    </source>
</evidence>
<keyword evidence="6" id="KW-0449">Lipoprotein</keyword>
<dbReference type="Proteomes" id="UP000694424">
    <property type="component" value="Unplaced"/>
</dbReference>
<protein>
    <recommendedName>
        <fullName evidence="3">small monomeric GTPase</fullName>
        <ecNumber evidence="3">3.6.5.2</ecNumber>
    </recommendedName>
</protein>
<proteinExistence type="inferred from homology"/>
<keyword evidence="10" id="KW-1185">Reference proteome</keyword>
<evidence type="ECO:0000256" key="8">
    <source>
        <dbReference type="SAM" id="MobiDB-lite"/>
    </source>
</evidence>
<feature type="region of interest" description="Disordered" evidence="8">
    <location>
        <begin position="51"/>
        <end position="79"/>
    </location>
</feature>
<dbReference type="GO" id="GO:0005525">
    <property type="term" value="F:GTP binding"/>
    <property type="evidence" value="ECO:0007669"/>
    <property type="project" value="UniProtKB-KW"/>
</dbReference>
<name>A0A8B9SC30_APTOW</name>
<evidence type="ECO:0000313" key="10">
    <source>
        <dbReference type="Proteomes" id="UP000694424"/>
    </source>
</evidence>
<dbReference type="InterPro" id="IPR001806">
    <property type="entry name" value="Small_GTPase"/>
</dbReference>
<keyword evidence="4" id="KW-0547">Nucleotide-binding</keyword>
<comment type="catalytic activity">
    <reaction evidence="7">
        <text>GTP + H2O = GDP + phosphate + H(+)</text>
        <dbReference type="Rhea" id="RHEA:19669"/>
        <dbReference type="ChEBI" id="CHEBI:15377"/>
        <dbReference type="ChEBI" id="CHEBI:15378"/>
        <dbReference type="ChEBI" id="CHEBI:37565"/>
        <dbReference type="ChEBI" id="CHEBI:43474"/>
        <dbReference type="ChEBI" id="CHEBI:58189"/>
        <dbReference type="EC" id="3.6.5.2"/>
    </reaction>
    <physiologicalReaction direction="left-to-right" evidence="7">
        <dbReference type="Rhea" id="RHEA:19670"/>
    </physiologicalReaction>
</comment>
<reference evidence="9" key="1">
    <citation type="submission" date="2025-08" db="UniProtKB">
        <authorList>
            <consortium name="Ensembl"/>
        </authorList>
    </citation>
    <scope>IDENTIFICATION</scope>
</reference>
<accession>A0A8B9SC30</accession>
<dbReference type="Ensembl" id="ENSAOWT00000022700.1">
    <property type="protein sequence ID" value="ENSAOWP00000020033.1"/>
    <property type="gene ID" value="ENSAOWG00000013538.1"/>
</dbReference>
<dbReference type="PANTHER" id="PTHR47980">
    <property type="entry name" value="LD44762P"/>
    <property type="match status" value="1"/>
</dbReference>
<sequence length="312" mass="33062">AGTGAPPRPPQRAPSLPQDYELAGKNKVVAVDGVKVKLQVSLGAGELFVAKLPKSQPPPRGAGGRPGRPGASHHRPPGAVSRQIWDTAGQERFRSVTHAYYRDAQGGSAAGGTRWSVSPCRSGRGNSHYLSPLPALLLLYDITSKISFDNIRVSTRRSPGAQRGPGARFCPGIRGVCSPRSFLGRSGCFYACFAHTHQPPLPDPASPELVPGAAGRVPTAARVLLRDVVNGWRGKTQFRMSLNYLDCDSATASVQRCPFPGAGGVRKAGRGGTAGCRSPRRSPASPGRPGSRRSTSTPRRTWSSCCWAIRPT</sequence>
<feature type="compositionally biased region" description="Low complexity" evidence="8">
    <location>
        <begin position="275"/>
        <end position="301"/>
    </location>
</feature>
<evidence type="ECO:0000256" key="1">
    <source>
        <dbReference type="ARBA" id="ARBA00004635"/>
    </source>
</evidence>
<dbReference type="GO" id="GO:0003925">
    <property type="term" value="F:G protein activity"/>
    <property type="evidence" value="ECO:0007669"/>
    <property type="project" value="UniProtKB-EC"/>
</dbReference>
<reference evidence="9" key="2">
    <citation type="submission" date="2025-09" db="UniProtKB">
        <authorList>
            <consortium name="Ensembl"/>
        </authorList>
    </citation>
    <scope>IDENTIFICATION</scope>
</reference>
<keyword evidence="6" id="KW-0636">Prenylation</keyword>
<dbReference type="Gene3D" id="3.40.50.300">
    <property type="entry name" value="P-loop containing nucleotide triphosphate hydrolases"/>
    <property type="match status" value="1"/>
</dbReference>
<evidence type="ECO:0000256" key="7">
    <source>
        <dbReference type="ARBA" id="ARBA00047660"/>
    </source>
</evidence>
<dbReference type="GO" id="GO:0016020">
    <property type="term" value="C:membrane"/>
    <property type="evidence" value="ECO:0007669"/>
    <property type="project" value="UniProtKB-SubCell"/>
</dbReference>
<organism evidence="9 10">
    <name type="scientific">Apteryx owenii</name>
    <name type="common">Little spotted kiwi</name>
    <dbReference type="NCBI Taxonomy" id="8824"/>
    <lineage>
        <taxon>Eukaryota</taxon>
        <taxon>Metazoa</taxon>
        <taxon>Chordata</taxon>
        <taxon>Craniata</taxon>
        <taxon>Vertebrata</taxon>
        <taxon>Euteleostomi</taxon>
        <taxon>Archelosauria</taxon>
        <taxon>Archosauria</taxon>
        <taxon>Dinosauria</taxon>
        <taxon>Saurischia</taxon>
        <taxon>Theropoda</taxon>
        <taxon>Coelurosauria</taxon>
        <taxon>Aves</taxon>
        <taxon>Palaeognathae</taxon>
        <taxon>Apterygiformes</taxon>
        <taxon>Apterygidae</taxon>
        <taxon>Apteryx</taxon>
    </lineage>
</organism>
<keyword evidence="5" id="KW-0342">GTP-binding</keyword>
<evidence type="ECO:0000313" key="9">
    <source>
        <dbReference type="Ensembl" id="ENSAOWP00000020033.1"/>
    </source>
</evidence>
<evidence type="ECO:0000256" key="2">
    <source>
        <dbReference type="ARBA" id="ARBA00006270"/>
    </source>
</evidence>
<evidence type="ECO:0000256" key="3">
    <source>
        <dbReference type="ARBA" id="ARBA00011984"/>
    </source>
</evidence>